<protein>
    <submittedName>
        <fullName evidence="1">Uncharacterized protein</fullName>
    </submittedName>
</protein>
<organism evidence="1 2">
    <name type="scientific">Symbiodinium microadriaticum</name>
    <name type="common">Dinoflagellate</name>
    <name type="synonym">Zooxanthella microadriatica</name>
    <dbReference type="NCBI Taxonomy" id="2951"/>
    <lineage>
        <taxon>Eukaryota</taxon>
        <taxon>Sar</taxon>
        <taxon>Alveolata</taxon>
        <taxon>Dinophyceae</taxon>
        <taxon>Suessiales</taxon>
        <taxon>Symbiodiniaceae</taxon>
        <taxon>Symbiodinium</taxon>
    </lineage>
</organism>
<dbReference type="Proteomes" id="UP000186817">
    <property type="component" value="Unassembled WGS sequence"/>
</dbReference>
<dbReference type="AlphaFoldDB" id="A0A1Q9BUM6"/>
<proteinExistence type="predicted"/>
<dbReference type="Gene3D" id="3.40.50.720">
    <property type="entry name" value="NAD(P)-binding Rossmann-like Domain"/>
    <property type="match status" value="1"/>
</dbReference>
<evidence type="ECO:0000313" key="2">
    <source>
        <dbReference type="Proteomes" id="UP000186817"/>
    </source>
</evidence>
<evidence type="ECO:0000313" key="1">
    <source>
        <dbReference type="EMBL" id="OLP74365.1"/>
    </source>
</evidence>
<dbReference type="InterPro" id="IPR036291">
    <property type="entry name" value="NAD(P)-bd_dom_sf"/>
</dbReference>
<comment type="caution">
    <text evidence="1">The sequence shown here is derived from an EMBL/GenBank/DDBJ whole genome shotgun (WGS) entry which is preliminary data.</text>
</comment>
<dbReference type="SUPFAM" id="SSF51735">
    <property type="entry name" value="NAD(P)-binding Rossmann-fold domains"/>
    <property type="match status" value="1"/>
</dbReference>
<reference evidence="1 2" key="1">
    <citation type="submission" date="2016-02" db="EMBL/GenBank/DDBJ databases">
        <title>Genome analysis of coral dinoflagellate symbionts highlights evolutionary adaptations to a symbiotic lifestyle.</title>
        <authorList>
            <person name="Aranda M."/>
            <person name="Li Y."/>
            <person name="Liew Y.J."/>
            <person name="Baumgarten S."/>
            <person name="Simakov O."/>
            <person name="Wilson M."/>
            <person name="Piel J."/>
            <person name="Ashoor H."/>
            <person name="Bougouffa S."/>
            <person name="Bajic V.B."/>
            <person name="Ryu T."/>
            <person name="Ravasi T."/>
            <person name="Bayer T."/>
            <person name="Micklem G."/>
            <person name="Kim H."/>
            <person name="Bhak J."/>
            <person name="Lajeunesse T.C."/>
            <person name="Voolstra C.R."/>
        </authorList>
    </citation>
    <scope>NUCLEOTIDE SEQUENCE [LARGE SCALE GENOMIC DNA]</scope>
    <source>
        <strain evidence="1 2">CCMP2467</strain>
    </source>
</reference>
<sequence>RRGALRGRCVLITGAGSGIGRAVALRLARLAKSGRTGMSLAL</sequence>
<feature type="non-terminal residue" evidence="1">
    <location>
        <position position="1"/>
    </location>
</feature>
<feature type="non-terminal residue" evidence="1">
    <location>
        <position position="42"/>
    </location>
</feature>
<keyword evidence="2" id="KW-1185">Reference proteome</keyword>
<name>A0A1Q9BUM6_SYMMI</name>
<gene>
    <name evidence="1" type="ORF">AK812_SmicGene46116</name>
</gene>
<accession>A0A1Q9BUM6</accession>
<dbReference type="EMBL" id="LSRX01003843">
    <property type="protein sequence ID" value="OLP74365.1"/>
    <property type="molecule type" value="Genomic_DNA"/>
</dbReference>